<dbReference type="PROSITE" id="PS00463">
    <property type="entry name" value="ZN2_CY6_FUNGAL_1"/>
    <property type="match status" value="1"/>
</dbReference>
<dbReference type="GO" id="GO:0001228">
    <property type="term" value="F:DNA-binding transcription activator activity, RNA polymerase II-specific"/>
    <property type="evidence" value="ECO:0007669"/>
    <property type="project" value="TreeGrafter"/>
</dbReference>
<dbReference type="Proteomes" id="UP000799302">
    <property type="component" value="Unassembled WGS sequence"/>
</dbReference>
<evidence type="ECO:0000256" key="1">
    <source>
        <dbReference type="ARBA" id="ARBA00023242"/>
    </source>
</evidence>
<dbReference type="CDD" id="cd00067">
    <property type="entry name" value="GAL4"/>
    <property type="match status" value="1"/>
</dbReference>
<dbReference type="Gene3D" id="4.10.240.10">
    <property type="entry name" value="Zn(2)-C6 fungal-type DNA-binding domain"/>
    <property type="match status" value="1"/>
</dbReference>
<gene>
    <name evidence="3" type="ORF">BT63DRAFT_212887</name>
</gene>
<dbReference type="GO" id="GO:0008270">
    <property type="term" value="F:zinc ion binding"/>
    <property type="evidence" value="ECO:0007669"/>
    <property type="project" value="InterPro"/>
</dbReference>
<dbReference type="PROSITE" id="PS50048">
    <property type="entry name" value="ZN2_CY6_FUNGAL_2"/>
    <property type="match status" value="1"/>
</dbReference>
<dbReference type="InterPro" id="IPR053157">
    <property type="entry name" value="Sterol_Uptake_Regulator"/>
</dbReference>
<accession>A0A6A6UIK6</accession>
<organism evidence="3 4">
    <name type="scientific">Microthyrium microscopicum</name>
    <dbReference type="NCBI Taxonomy" id="703497"/>
    <lineage>
        <taxon>Eukaryota</taxon>
        <taxon>Fungi</taxon>
        <taxon>Dikarya</taxon>
        <taxon>Ascomycota</taxon>
        <taxon>Pezizomycotina</taxon>
        <taxon>Dothideomycetes</taxon>
        <taxon>Dothideomycetes incertae sedis</taxon>
        <taxon>Microthyriales</taxon>
        <taxon>Microthyriaceae</taxon>
        <taxon>Microthyrium</taxon>
    </lineage>
</organism>
<feature type="domain" description="Zn(2)-C6 fungal-type" evidence="2">
    <location>
        <begin position="29"/>
        <end position="59"/>
    </location>
</feature>
<dbReference type="SUPFAM" id="SSF57701">
    <property type="entry name" value="Zn2/Cys6 DNA-binding domain"/>
    <property type="match status" value="1"/>
</dbReference>
<name>A0A6A6UIK6_9PEZI</name>
<dbReference type="OrthoDB" id="416217at2759"/>
<dbReference type="AlphaFoldDB" id="A0A6A6UIK6"/>
<sequence>MSAPEQESQSPPVVIKIRKRRRHQKSRNGCFECKRLRVKCDEAKPACTRCVLALDKCVYPPLQQAPESSKQLKSPEISLASPSSSLLAASPNPPSLIDSLPYFETSLSPRSIPGSTEPHICCSEPTIDWSDTSLYHHYLQHTSRTLTHHPLDRRGLEIGIPTLALRSKTVYHSLLAVSAAHLACKLITKEPPPSVNTVYQVSTAGYYHYNLASQRMSNLLNEPTPAKAEALIASAMLLVPFAAASQQINHWLSSNTDTDTQHVPKLLYTSPRDIIVFMRGIRTTVQAFETAAITTTLPPLSDLDLDDTTDHPPVETAPSPALSHTHVMFPMLTATSREAFSRLHARLESATLSTFPDTDLAACVTAFTILSNIRNTAFSPLSTSPPAPMPIDEHPRLWSHLTPWLSGYLRRGARALDRKHPLTKHFLAFLVLVPQGYLDLVVPLLEQRLVRPAGEFTSPEFRRPEFMREGSWDEAFLAGNTGLVTDLTATQALALDIYAHWSVLMFVTEEESWWIGGLPVVTLSGMVNRYGDDFVGRACGLGGEEWWPGSMLKIAKEIGRFR</sequence>
<dbReference type="InterPro" id="IPR036864">
    <property type="entry name" value="Zn2-C6_fun-type_DNA-bd_sf"/>
</dbReference>
<keyword evidence="1" id="KW-0539">Nucleus</keyword>
<evidence type="ECO:0000313" key="4">
    <source>
        <dbReference type="Proteomes" id="UP000799302"/>
    </source>
</evidence>
<evidence type="ECO:0000313" key="3">
    <source>
        <dbReference type="EMBL" id="KAF2671297.1"/>
    </source>
</evidence>
<dbReference type="EMBL" id="MU004233">
    <property type="protein sequence ID" value="KAF2671297.1"/>
    <property type="molecule type" value="Genomic_DNA"/>
</dbReference>
<evidence type="ECO:0000259" key="2">
    <source>
        <dbReference type="PROSITE" id="PS50048"/>
    </source>
</evidence>
<dbReference type="Pfam" id="PF00172">
    <property type="entry name" value="Zn_clus"/>
    <property type="match status" value="1"/>
</dbReference>
<reference evidence="3" key="1">
    <citation type="journal article" date="2020" name="Stud. Mycol.">
        <title>101 Dothideomycetes genomes: a test case for predicting lifestyles and emergence of pathogens.</title>
        <authorList>
            <person name="Haridas S."/>
            <person name="Albert R."/>
            <person name="Binder M."/>
            <person name="Bloem J."/>
            <person name="Labutti K."/>
            <person name="Salamov A."/>
            <person name="Andreopoulos B."/>
            <person name="Baker S."/>
            <person name="Barry K."/>
            <person name="Bills G."/>
            <person name="Bluhm B."/>
            <person name="Cannon C."/>
            <person name="Castanera R."/>
            <person name="Culley D."/>
            <person name="Daum C."/>
            <person name="Ezra D."/>
            <person name="Gonzalez J."/>
            <person name="Henrissat B."/>
            <person name="Kuo A."/>
            <person name="Liang C."/>
            <person name="Lipzen A."/>
            <person name="Lutzoni F."/>
            <person name="Magnuson J."/>
            <person name="Mondo S."/>
            <person name="Nolan M."/>
            <person name="Ohm R."/>
            <person name="Pangilinan J."/>
            <person name="Park H.-J."/>
            <person name="Ramirez L."/>
            <person name="Alfaro M."/>
            <person name="Sun H."/>
            <person name="Tritt A."/>
            <person name="Yoshinaga Y."/>
            <person name="Zwiers L.-H."/>
            <person name="Turgeon B."/>
            <person name="Goodwin S."/>
            <person name="Spatafora J."/>
            <person name="Crous P."/>
            <person name="Grigoriev I."/>
        </authorList>
    </citation>
    <scope>NUCLEOTIDE SEQUENCE</scope>
    <source>
        <strain evidence="3">CBS 115976</strain>
    </source>
</reference>
<dbReference type="SMART" id="SM00066">
    <property type="entry name" value="GAL4"/>
    <property type="match status" value="1"/>
</dbReference>
<keyword evidence="4" id="KW-1185">Reference proteome</keyword>
<proteinExistence type="predicted"/>
<dbReference type="PANTHER" id="PTHR47784:SF5">
    <property type="entry name" value="STEROL UPTAKE CONTROL PROTEIN 2"/>
    <property type="match status" value="1"/>
</dbReference>
<dbReference type="InterPro" id="IPR001138">
    <property type="entry name" value="Zn2Cys6_DnaBD"/>
</dbReference>
<protein>
    <recommendedName>
        <fullName evidence="2">Zn(2)-C6 fungal-type domain-containing protein</fullName>
    </recommendedName>
</protein>
<dbReference type="Pfam" id="PF11951">
    <property type="entry name" value="Fungal_trans_2"/>
    <property type="match status" value="1"/>
</dbReference>
<dbReference type="InterPro" id="IPR021858">
    <property type="entry name" value="Fun_TF"/>
</dbReference>
<dbReference type="PANTHER" id="PTHR47784">
    <property type="entry name" value="STEROL UPTAKE CONTROL PROTEIN 2"/>
    <property type="match status" value="1"/>
</dbReference>